<dbReference type="InterPro" id="IPR010127">
    <property type="entry name" value="Phasin_subfam-1"/>
</dbReference>
<feature type="domain" description="Phasin" evidence="1">
    <location>
        <begin position="6"/>
        <end position="104"/>
    </location>
</feature>
<dbReference type="RefSeq" id="WP_092836510.1">
    <property type="nucleotide sequence ID" value="NZ_CP028290.1"/>
</dbReference>
<dbReference type="InterPro" id="IPR018968">
    <property type="entry name" value="Phasin"/>
</dbReference>
<sequence>MSLTPEQLIASQKAHLETLFGLTNKAFEGVEKLVELNVTASRATLSEAATHTQALLSVKDPQELLSLQAAFFQPLAEKTAAYNRHLYEIASGTTAEFGRAFEAQAAEIQRNFSNMVDTAARNAPAGTETGVAVFKSAVSAANNAFETVQKAVKQASDAAEANFNAVTNTATANAATATNAAVAATSAAMRKR</sequence>
<evidence type="ECO:0000313" key="2">
    <source>
        <dbReference type="EMBL" id="SDP70969.1"/>
    </source>
</evidence>
<organism evidence="2 3">
    <name type="scientific">Paracidovorax cattleyae</name>
    <dbReference type="NCBI Taxonomy" id="80868"/>
    <lineage>
        <taxon>Bacteria</taxon>
        <taxon>Pseudomonadati</taxon>
        <taxon>Pseudomonadota</taxon>
        <taxon>Betaproteobacteria</taxon>
        <taxon>Burkholderiales</taxon>
        <taxon>Comamonadaceae</taxon>
        <taxon>Paracidovorax</taxon>
    </lineage>
</organism>
<protein>
    <submittedName>
        <fullName evidence="2">Phasin family protein</fullName>
    </submittedName>
</protein>
<dbReference type="NCBIfam" id="TIGR01841">
    <property type="entry name" value="phasin"/>
    <property type="match status" value="1"/>
</dbReference>
<proteinExistence type="predicted"/>
<dbReference type="Pfam" id="PF09361">
    <property type="entry name" value="Phasin_2"/>
    <property type="match status" value="1"/>
</dbReference>
<evidence type="ECO:0000259" key="1">
    <source>
        <dbReference type="Pfam" id="PF09361"/>
    </source>
</evidence>
<dbReference type="Proteomes" id="UP000199317">
    <property type="component" value="Unassembled WGS sequence"/>
</dbReference>
<dbReference type="EMBL" id="FNJL01000022">
    <property type="protein sequence ID" value="SDP70969.1"/>
    <property type="molecule type" value="Genomic_DNA"/>
</dbReference>
<reference evidence="3" key="1">
    <citation type="submission" date="2016-10" db="EMBL/GenBank/DDBJ databases">
        <authorList>
            <person name="Varghese N."/>
            <person name="Submissions S."/>
        </authorList>
    </citation>
    <scope>NUCLEOTIDE SEQUENCE [LARGE SCALE GENOMIC DNA]</scope>
    <source>
        <strain evidence="3">DSM 17101</strain>
    </source>
</reference>
<gene>
    <name evidence="2" type="ORF">SAMN04489708_12244</name>
</gene>
<dbReference type="OrthoDB" id="5298576at2"/>
<keyword evidence="3" id="KW-1185">Reference proteome</keyword>
<accession>A0A1H0UXF8</accession>
<name>A0A1H0UXF8_9BURK</name>
<dbReference type="AlphaFoldDB" id="A0A1H0UXF8"/>
<evidence type="ECO:0000313" key="3">
    <source>
        <dbReference type="Proteomes" id="UP000199317"/>
    </source>
</evidence>